<dbReference type="EMBL" id="LR797096">
    <property type="protein sequence ID" value="CAB4186491.1"/>
    <property type="molecule type" value="Genomic_DNA"/>
</dbReference>
<accession>A0A6J5SSQ8</accession>
<dbReference type="EMBL" id="LR797458">
    <property type="protein sequence ID" value="CAB4217457.1"/>
    <property type="molecule type" value="Genomic_DNA"/>
</dbReference>
<reference evidence="5" key="1">
    <citation type="submission" date="2020-05" db="EMBL/GenBank/DDBJ databases">
        <authorList>
            <person name="Chiriac C."/>
            <person name="Salcher M."/>
            <person name="Ghai R."/>
            <person name="Kavagutti S V."/>
        </authorList>
    </citation>
    <scope>NUCLEOTIDE SEQUENCE</scope>
</reference>
<evidence type="ECO:0000313" key="4">
    <source>
        <dbReference type="EMBL" id="CAB4186491.1"/>
    </source>
</evidence>
<dbReference type="EMBL" id="LR796463">
    <property type="protein sequence ID" value="CAB4146235.1"/>
    <property type="molecule type" value="Genomic_DNA"/>
</dbReference>
<protein>
    <submittedName>
        <fullName evidence="5">Uncharacterized protein</fullName>
    </submittedName>
</protein>
<proteinExistence type="predicted"/>
<dbReference type="EMBL" id="LR796751">
    <property type="protein sequence ID" value="CAB4163786.1"/>
    <property type="molecule type" value="Genomic_DNA"/>
</dbReference>
<name>A0A6J5SSQ8_9CAUD</name>
<evidence type="ECO:0000313" key="1">
    <source>
        <dbReference type="EMBL" id="CAB4146235.1"/>
    </source>
</evidence>
<dbReference type="EMBL" id="LR796930">
    <property type="protein sequence ID" value="CAB4175971.1"/>
    <property type="molecule type" value="Genomic_DNA"/>
</dbReference>
<organism evidence="5">
    <name type="scientific">uncultured Caudovirales phage</name>
    <dbReference type="NCBI Taxonomy" id="2100421"/>
    <lineage>
        <taxon>Viruses</taxon>
        <taxon>Duplodnaviria</taxon>
        <taxon>Heunggongvirae</taxon>
        <taxon>Uroviricota</taxon>
        <taxon>Caudoviricetes</taxon>
        <taxon>Peduoviridae</taxon>
        <taxon>Maltschvirus</taxon>
        <taxon>Maltschvirus maltsch</taxon>
    </lineage>
</organism>
<evidence type="ECO:0000313" key="2">
    <source>
        <dbReference type="EMBL" id="CAB4163786.1"/>
    </source>
</evidence>
<sequence length="105" mass="11972">MNFLGTNPESSRLTYVGASRGSDYERLRMKRDMKHKLESVVTVLLSQQVLLKNLVDTQQEYIDETPDSRDPEDILLADDLLECLEEARDMIEAARETVQACLAPQ</sequence>
<evidence type="ECO:0000313" key="3">
    <source>
        <dbReference type="EMBL" id="CAB4175971.1"/>
    </source>
</evidence>
<gene>
    <name evidence="4" type="ORF">UFOVP1147_33</name>
    <name evidence="5" type="ORF">UFOVP1594_29</name>
    <name evidence="1" type="ORF">UFOVP484_40</name>
    <name evidence="2" type="ORF">UFOVP808_56</name>
    <name evidence="3" type="ORF">UFOVP994_29</name>
</gene>
<evidence type="ECO:0000313" key="5">
    <source>
        <dbReference type="EMBL" id="CAB4217457.1"/>
    </source>
</evidence>